<comment type="caution">
    <text evidence="1">The sequence shown here is derived from an EMBL/GenBank/DDBJ whole genome shotgun (WGS) entry which is preliminary data.</text>
</comment>
<dbReference type="EMBL" id="NDHI03003365">
    <property type="protein sequence ID" value="PNJ81695.1"/>
    <property type="molecule type" value="Genomic_DNA"/>
</dbReference>
<protein>
    <submittedName>
        <fullName evidence="1">TTC39B isoform 9</fullName>
    </submittedName>
</protein>
<gene>
    <name evidence="1" type="ORF">CR201_G0001786</name>
</gene>
<feature type="non-terminal residue" evidence="1">
    <location>
        <position position="1"/>
    </location>
</feature>
<proteinExistence type="predicted"/>
<reference evidence="1" key="1">
    <citation type="submission" date="2017-12" db="EMBL/GenBank/DDBJ databases">
        <title>High-resolution comparative analysis of great ape genomes.</title>
        <authorList>
            <person name="Pollen A."/>
            <person name="Hastie A."/>
            <person name="Hormozdiari F."/>
            <person name="Dougherty M."/>
            <person name="Liu R."/>
            <person name="Chaisson M."/>
            <person name="Hoppe E."/>
            <person name="Hill C."/>
            <person name="Pang A."/>
            <person name="Hillier L."/>
            <person name="Baker C."/>
            <person name="Armstrong J."/>
            <person name="Shendure J."/>
            <person name="Paten B."/>
            <person name="Wilson R."/>
            <person name="Chao H."/>
            <person name="Schneider V."/>
            <person name="Ventura M."/>
            <person name="Kronenberg Z."/>
            <person name="Murali S."/>
            <person name="Gordon D."/>
            <person name="Cantsilieris S."/>
            <person name="Munson K."/>
            <person name="Nelson B."/>
            <person name="Raja A."/>
            <person name="Underwood J."/>
            <person name="Diekhans M."/>
            <person name="Fiddes I."/>
            <person name="Haussler D."/>
            <person name="Eichler E."/>
        </authorList>
    </citation>
    <scope>NUCLEOTIDE SEQUENCE [LARGE SCALE GENOMIC DNA]</scope>
    <source>
        <strain evidence="1">Susie</strain>
    </source>
</reference>
<evidence type="ECO:0000313" key="1">
    <source>
        <dbReference type="EMBL" id="PNJ81695.1"/>
    </source>
</evidence>
<organism evidence="1">
    <name type="scientific">Pongo abelii</name>
    <name type="common">Sumatran orangutan</name>
    <name type="synonym">Pongo pygmaeus abelii</name>
    <dbReference type="NCBI Taxonomy" id="9601"/>
    <lineage>
        <taxon>Eukaryota</taxon>
        <taxon>Metazoa</taxon>
        <taxon>Chordata</taxon>
        <taxon>Craniata</taxon>
        <taxon>Vertebrata</taxon>
        <taxon>Euteleostomi</taxon>
        <taxon>Mammalia</taxon>
        <taxon>Eutheria</taxon>
        <taxon>Euarchontoglires</taxon>
        <taxon>Primates</taxon>
        <taxon>Haplorrhini</taxon>
        <taxon>Catarrhini</taxon>
        <taxon>Hominidae</taxon>
        <taxon>Pongo</taxon>
    </lineage>
</organism>
<sequence length="69" mass="7598">AGLSPEPREGVGSEFFAWFLGGSSHRRNMALLGSRAELEADEDVFEDALETISIWLKKKSGRREGKTSS</sequence>
<name>A0A2J8XI38_PONAB</name>
<accession>A0A2J8XI38</accession>
<dbReference type="AlphaFoldDB" id="A0A2J8XI38"/>